<dbReference type="PANTHER" id="PTHR45707">
    <property type="entry name" value="C2 CALCIUM/LIPID-BINDING PLANT PHOSPHORIBOSYLTRANSFERASE FAMILY PROTEIN"/>
    <property type="match status" value="1"/>
</dbReference>
<evidence type="ECO:0000259" key="4">
    <source>
        <dbReference type="PROSITE" id="PS51752"/>
    </source>
</evidence>
<sequence length="598" mass="65817">MRVHHQNIVQLLGYCYEISHEYVHENGETFFVRTDHRVLCFEYLHGGSLDKHLYEESSGYDWCTRYKIIKGICAGLNYLHVGQKKPMFHLDLKPANILLDKNMVPKIADFGLSKLLTGTHSHVTGGNKFKGTLAYVPPEYINSRHISDKYDIFSLGIIIIKIITGAEGHSKYVEMSCSEQFIEHVHNNWRNRLEATSMHVEEYCQQVKRCIKIASNCLEPDRKKRPTIGHIINELLETETVICEPFPEESSSESTVEERSSAEEEEVGLPMVGPWGGNAGKAHTIKGASHRLESITIWSADIVDALAFSYSEPSGKKHNVGPWGGPGGSANRIHFSPSEYLMEVSGTTGPYVCAAVDVVLSIKLVTNAGSYGPFGSERGGTSFKTSVQNNGSIVGFFGRSATFVHAIGVYMAHNNNPTTSVSNRVQREIESDWMEANFDLETIEEGDIEEDDNVPSKIGPWGGNGGIAHDMKVVPHRMESVTVCSDAVVNSLTFSYNDRNGKQRMLGPWGGPAGSSFTIRLGAFEHLKGIVGTFGPFDAAGNVITSLTFTTNIRKYGPFGRGGGTEFTVPVETHGGIVGFFGRAGTYLEALGVYIRIY</sequence>
<dbReference type="EMBL" id="CM029052">
    <property type="protein sequence ID" value="KAG2558673.1"/>
    <property type="molecule type" value="Genomic_DNA"/>
</dbReference>
<evidence type="ECO:0000313" key="6">
    <source>
        <dbReference type="Proteomes" id="UP000823388"/>
    </source>
</evidence>
<proteinExistence type="predicted"/>
<dbReference type="FunFam" id="1.10.510.10:FF:000870">
    <property type="entry name" value="OSJNBa0016N04.16-like protein"/>
    <property type="match status" value="1"/>
</dbReference>
<feature type="domain" description="Jacalin-type lectin" evidence="4">
    <location>
        <begin position="269"/>
        <end position="413"/>
    </location>
</feature>
<dbReference type="Pfam" id="PF01419">
    <property type="entry name" value="Jacalin"/>
    <property type="match status" value="2"/>
</dbReference>
<feature type="region of interest" description="Disordered" evidence="2">
    <location>
        <begin position="246"/>
        <end position="274"/>
    </location>
</feature>
<dbReference type="InterPro" id="IPR001229">
    <property type="entry name" value="Jacalin-like_lectin_dom"/>
</dbReference>
<feature type="domain" description="Protein kinase" evidence="3">
    <location>
        <begin position="1"/>
        <end position="247"/>
    </location>
</feature>
<keyword evidence="6" id="KW-1185">Reference proteome</keyword>
<dbReference type="GO" id="GO:0005524">
    <property type="term" value="F:ATP binding"/>
    <property type="evidence" value="ECO:0007669"/>
    <property type="project" value="InterPro"/>
</dbReference>
<dbReference type="InterPro" id="IPR011009">
    <property type="entry name" value="Kinase-like_dom_sf"/>
</dbReference>
<dbReference type="PROSITE" id="PS50011">
    <property type="entry name" value="PROTEIN_KINASE_DOM"/>
    <property type="match status" value="1"/>
</dbReference>
<gene>
    <name evidence="5" type="ORF">PVAP13_8NG282600</name>
</gene>
<comment type="caution">
    <text evidence="5">The sequence shown here is derived from an EMBL/GenBank/DDBJ whole genome shotgun (WGS) entry which is preliminary data.</text>
</comment>
<dbReference type="SUPFAM" id="SSF56112">
    <property type="entry name" value="Protein kinase-like (PK-like)"/>
    <property type="match status" value="1"/>
</dbReference>
<evidence type="ECO:0000313" key="5">
    <source>
        <dbReference type="EMBL" id="KAG2558673.1"/>
    </source>
</evidence>
<dbReference type="AlphaFoldDB" id="A0A8T0PA43"/>
<accession>A0A8T0PA43</accession>
<dbReference type="GO" id="GO:0004672">
    <property type="term" value="F:protein kinase activity"/>
    <property type="evidence" value="ECO:0007669"/>
    <property type="project" value="InterPro"/>
</dbReference>
<dbReference type="PROSITE" id="PS51752">
    <property type="entry name" value="JACALIN_LECTIN"/>
    <property type="match status" value="2"/>
</dbReference>
<dbReference type="CDD" id="cd09612">
    <property type="entry name" value="Jacalin"/>
    <property type="match status" value="2"/>
</dbReference>
<protein>
    <submittedName>
        <fullName evidence="5">Uncharacterized protein</fullName>
    </submittedName>
</protein>
<dbReference type="SMART" id="SM00220">
    <property type="entry name" value="S_TKc"/>
    <property type="match status" value="1"/>
</dbReference>
<reference evidence="5" key="1">
    <citation type="submission" date="2020-05" db="EMBL/GenBank/DDBJ databases">
        <title>WGS assembly of Panicum virgatum.</title>
        <authorList>
            <person name="Lovell J.T."/>
            <person name="Jenkins J."/>
            <person name="Shu S."/>
            <person name="Juenger T.E."/>
            <person name="Schmutz J."/>
        </authorList>
    </citation>
    <scope>NUCLEOTIDE SEQUENCE</scope>
    <source>
        <strain evidence="5">AP13</strain>
    </source>
</reference>
<dbReference type="InterPro" id="IPR008271">
    <property type="entry name" value="Ser/Thr_kinase_AS"/>
</dbReference>
<dbReference type="SUPFAM" id="SSF51101">
    <property type="entry name" value="Mannose-binding lectins"/>
    <property type="match status" value="2"/>
</dbReference>
<dbReference type="PANTHER" id="PTHR45707:SF46">
    <property type="entry name" value="PROTEIN KINASE DOMAIN-CONTAINING PROTEIN"/>
    <property type="match status" value="1"/>
</dbReference>
<evidence type="ECO:0000256" key="1">
    <source>
        <dbReference type="ARBA" id="ARBA00022734"/>
    </source>
</evidence>
<feature type="domain" description="Jacalin-type lectin" evidence="4">
    <location>
        <begin position="455"/>
        <end position="597"/>
    </location>
</feature>
<evidence type="ECO:0000259" key="3">
    <source>
        <dbReference type="PROSITE" id="PS50011"/>
    </source>
</evidence>
<name>A0A8T0PA43_PANVG</name>
<dbReference type="InterPro" id="IPR036404">
    <property type="entry name" value="Jacalin-like_lectin_dom_sf"/>
</dbReference>
<dbReference type="InterPro" id="IPR000719">
    <property type="entry name" value="Prot_kinase_dom"/>
</dbReference>
<dbReference type="Pfam" id="PF00069">
    <property type="entry name" value="Pkinase"/>
    <property type="match status" value="1"/>
</dbReference>
<dbReference type="SMART" id="SM00915">
    <property type="entry name" value="Jacalin"/>
    <property type="match status" value="2"/>
</dbReference>
<dbReference type="InterPro" id="IPR033734">
    <property type="entry name" value="Jacalin-like_lectin_dom_plant"/>
</dbReference>
<dbReference type="GO" id="GO:0030246">
    <property type="term" value="F:carbohydrate binding"/>
    <property type="evidence" value="ECO:0007669"/>
    <property type="project" value="UniProtKB-KW"/>
</dbReference>
<dbReference type="Gene3D" id="2.100.10.30">
    <property type="entry name" value="Jacalin-like lectin domain"/>
    <property type="match status" value="2"/>
</dbReference>
<dbReference type="Proteomes" id="UP000823388">
    <property type="component" value="Chromosome 8N"/>
</dbReference>
<evidence type="ECO:0000256" key="2">
    <source>
        <dbReference type="SAM" id="MobiDB-lite"/>
    </source>
</evidence>
<keyword evidence="1" id="KW-0430">Lectin</keyword>
<dbReference type="Gene3D" id="1.10.510.10">
    <property type="entry name" value="Transferase(Phosphotransferase) domain 1"/>
    <property type="match status" value="1"/>
</dbReference>
<dbReference type="PROSITE" id="PS00108">
    <property type="entry name" value="PROTEIN_KINASE_ST"/>
    <property type="match status" value="1"/>
</dbReference>
<organism evidence="5 6">
    <name type="scientific">Panicum virgatum</name>
    <name type="common">Blackwell switchgrass</name>
    <dbReference type="NCBI Taxonomy" id="38727"/>
    <lineage>
        <taxon>Eukaryota</taxon>
        <taxon>Viridiplantae</taxon>
        <taxon>Streptophyta</taxon>
        <taxon>Embryophyta</taxon>
        <taxon>Tracheophyta</taxon>
        <taxon>Spermatophyta</taxon>
        <taxon>Magnoliopsida</taxon>
        <taxon>Liliopsida</taxon>
        <taxon>Poales</taxon>
        <taxon>Poaceae</taxon>
        <taxon>PACMAD clade</taxon>
        <taxon>Panicoideae</taxon>
        <taxon>Panicodae</taxon>
        <taxon>Paniceae</taxon>
        <taxon>Panicinae</taxon>
        <taxon>Panicum</taxon>
        <taxon>Panicum sect. Hiantes</taxon>
    </lineage>
</organism>